<dbReference type="STRING" id="1146883.BLASA_4792"/>
<dbReference type="Pfam" id="PF09335">
    <property type="entry name" value="VTT_dom"/>
    <property type="match status" value="1"/>
</dbReference>
<gene>
    <name evidence="10" type="ordered locus">BLASA_4792</name>
</gene>
<feature type="transmembrane region" description="Helical" evidence="8">
    <location>
        <begin position="63"/>
        <end position="84"/>
    </location>
</feature>
<keyword evidence="4 8" id="KW-0812">Transmembrane</keyword>
<keyword evidence="11" id="KW-1185">Reference proteome</keyword>
<sequence>MSFLAAAASDEGGITGFLLDLIDTLGAVGVGLAILLETVVPPIPSEVVLGAAGVLINDGRMSLLPVILFATLGSIIGAVFFYYVGRALGPRRAHAFLDRLPLVETADVDRTFAWFERHGRGAVFFGRMVPIVRSFISVPAGVVRMPFLQFIVYTAAGSLIWNGVLIGLGVALGDVVNEYLEYVDYLIYAAAALGIGWLVWKRAKDVRRHRRARATADREGTATADRRGTASGDTGRPAA</sequence>
<dbReference type="Proteomes" id="UP000007517">
    <property type="component" value="Chromosome"/>
</dbReference>
<dbReference type="HOGENOM" id="CLU_044208_1_1_11"/>
<dbReference type="eggNOG" id="COG0586">
    <property type="taxonomic scope" value="Bacteria"/>
</dbReference>
<evidence type="ECO:0000256" key="4">
    <source>
        <dbReference type="ARBA" id="ARBA00022692"/>
    </source>
</evidence>
<feature type="region of interest" description="Disordered" evidence="7">
    <location>
        <begin position="211"/>
        <end position="239"/>
    </location>
</feature>
<evidence type="ECO:0000256" key="5">
    <source>
        <dbReference type="ARBA" id="ARBA00022989"/>
    </source>
</evidence>
<feature type="compositionally biased region" description="Basic and acidic residues" evidence="7">
    <location>
        <begin position="214"/>
        <end position="228"/>
    </location>
</feature>
<dbReference type="AlphaFoldDB" id="H6RT82"/>
<feature type="transmembrane region" description="Helical" evidence="8">
    <location>
        <begin position="21"/>
        <end position="43"/>
    </location>
</feature>
<evidence type="ECO:0000256" key="3">
    <source>
        <dbReference type="ARBA" id="ARBA00022475"/>
    </source>
</evidence>
<evidence type="ECO:0000256" key="1">
    <source>
        <dbReference type="ARBA" id="ARBA00004651"/>
    </source>
</evidence>
<keyword evidence="5 8" id="KW-1133">Transmembrane helix</keyword>
<dbReference type="EMBL" id="FO117623">
    <property type="protein sequence ID" value="CCG05582.1"/>
    <property type="molecule type" value="Genomic_DNA"/>
</dbReference>
<evidence type="ECO:0000256" key="8">
    <source>
        <dbReference type="SAM" id="Phobius"/>
    </source>
</evidence>
<evidence type="ECO:0000313" key="10">
    <source>
        <dbReference type="EMBL" id="CCG05582.1"/>
    </source>
</evidence>
<comment type="subcellular location">
    <subcellularLocation>
        <location evidence="1">Cell membrane</location>
        <topology evidence="1">Multi-pass membrane protein</topology>
    </subcellularLocation>
</comment>
<dbReference type="KEGG" id="bsd:BLASA_4792"/>
<dbReference type="OrthoDB" id="9813426at2"/>
<evidence type="ECO:0000256" key="6">
    <source>
        <dbReference type="ARBA" id="ARBA00023136"/>
    </source>
</evidence>
<proteinExistence type="inferred from homology"/>
<evidence type="ECO:0000256" key="2">
    <source>
        <dbReference type="ARBA" id="ARBA00010792"/>
    </source>
</evidence>
<feature type="transmembrane region" description="Helical" evidence="8">
    <location>
        <begin position="150"/>
        <end position="173"/>
    </location>
</feature>
<dbReference type="PANTHER" id="PTHR42709">
    <property type="entry name" value="ALKALINE PHOSPHATASE LIKE PROTEIN"/>
    <property type="match status" value="1"/>
</dbReference>
<dbReference type="RefSeq" id="WP_014378448.1">
    <property type="nucleotide sequence ID" value="NC_016943.1"/>
</dbReference>
<keyword evidence="3" id="KW-1003">Cell membrane</keyword>
<protein>
    <submittedName>
        <fullName evidence="10">Putative Alkaline phosphatase</fullName>
    </submittedName>
</protein>
<dbReference type="GO" id="GO:0005886">
    <property type="term" value="C:plasma membrane"/>
    <property type="evidence" value="ECO:0007669"/>
    <property type="project" value="UniProtKB-SubCell"/>
</dbReference>
<dbReference type="InterPro" id="IPR032816">
    <property type="entry name" value="VTT_dom"/>
</dbReference>
<name>H6RT82_BLASD</name>
<reference evidence="10 11" key="1">
    <citation type="journal article" date="2012" name="J. Bacteriol.">
        <title>Genome Sequence of Blastococcus saxobsidens DD2, a Stone-Inhabiting Bacterium.</title>
        <authorList>
            <person name="Chouaia B."/>
            <person name="Crotti E."/>
            <person name="Brusetti L."/>
            <person name="Daffonchio D."/>
            <person name="Essoussi I."/>
            <person name="Nouioui I."/>
            <person name="Sbissi I."/>
            <person name="Ghodhbane-Gtari F."/>
            <person name="Gtari M."/>
            <person name="Vacherie B."/>
            <person name="Barbe V."/>
            <person name="Medigue C."/>
            <person name="Gury J."/>
            <person name="Pujic P."/>
            <person name="Normand P."/>
        </authorList>
    </citation>
    <scope>NUCLEOTIDE SEQUENCE [LARGE SCALE GENOMIC DNA]</scope>
    <source>
        <strain evidence="10 11">DD2</strain>
    </source>
</reference>
<feature type="domain" description="VTT" evidence="9">
    <location>
        <begin position="43"/>
        <end position="169"/>
    </location>
</feature>
<comment type="similarity">
    <text evidence="2">Belongs to the DedA family.</text>
</comment>
<feature type="transmembrane region" description="Helical" evidence="8">
    <location>
        <begin position="185"/>
        <end position="203"/>
    </location>
</feature>
<evidence type="ECO:0000313" key="11">
    <source>
        <dbReference type="Proteomes" id="UP000007517"/>
    </source>
</evidence>
<keyword evidence="6 8" id="KW-0472">Membrane</keyword>
<evidence type="ECO:0000256" key="7">
    <source>
        <dbReference type="SAM" id="MobiDB-lite"/>
    </source>
</evidence>
<accession>H6RT82</accession>
<dbReference type="PANTHER" id="PTHR42709:SF6">
    <property type="entry name" value="UNDECAPRENYL PHOSPHATE TRANSPORTER A"/>
    <property type="match status" value="1"/>
</dbReference>
<organism evidence="10 11">
    <name type="scientific">Blastococcus saxobsidens (strain DD2)</name>
    <dbReference type="NCBI Taxonomy" id="1146883"/>
    <lineage>
        <taxon>Bacteria</taxon>
        <taxon>Bacillati</taxon>
        <taxon>Actinomycetota</taxon>
        <taxon>Actinomycetes</taxon>
        <taxon>Geodermatophilales</taxon>
        <taxon>Geodermatophilaceae</taxon>
        <taxon>Blastococcus</taxon>
    </lineage>
</organism>
<reference evidence="11" key="2">
    <citation type="submission" date="2012-02" db="EMBL/GenBank/DDBJ databases">
        <title>Complete genome sequence of Blastococcus saxobsidens strain DD2.</title>
        <authorList>
            <person name="Genoscope."/>
        </authorList>
    </citation>
    <scope>NUCLEOTIDE SEQUENCE [LARGE SCALE GENOMIC DNA]</scope>
    <source>
        <strain evidence="11">DD2</strain>
    </source>
</reference>
<dbReference type="InterPro" id="IPR051311">
    <property type="entry name" value="DedA_domain"/>
</dbReference>
<evidence type="ECO:0000259" key="9">
    <source>
        <dbReference type="Pfam" id="PF09335"/>
    </source>
</evidence>